<organism evidence="4">
    <name type="scientific">Salvia splendens</name>
    <name type="common">Scarlet sage</name>
    <dbReference type="NCBI Taxonomy" id="180675"/>
    <lineage>
        <taxon>Eukaryota</taxon>
        <taxon>Viridiplantae</taxon>
        <taxon>Streptophyta</taxon>
        <taxon>Embryophyta</taxon>
        <taxon>Tracheophyta</taxon>
        <taxon>Spermatophyta</taxon>
        <taxon>Magnoliopsida</taxon>
        <taxon>eudicotyledons</taxon>
        <taxon>Gunneridae</taxon>
        <taxon>Pentapetalae</taxon>
        <taxon>asterids</taxon>
        <taxon>lamiids</taxon>
        <taxon>Lamiales</taxon>
        <taxon>Lamiaceae</taxon>
        <taxon>Nepetoideae</taxon>
        <taxon>Mentheae</taxon>
        <taxon>Salviinae</taxon>
        <taxon>Salvia</taxon>
        <taxon>Salvia subgen. Calosphace</taxon>
        <taxon>core Calosphace</taxon>
    </lineage>
</organism>
<gene>
    <name evidence="4" type="ORF">SASPL_112484</name>
</gene>
<evidence type="ECO:0000259" key="3">
    <source>
        <dbReference type="SMART" id="SM01037"/>
    </source>
</evidence>
<dbReference type="FunFam" id="3.30.530.20:FF:000007">
    <property type="entry name" value="Major pollen allergen Bet v 1-A"/>
    <property type="match status" value="1"/>
</dbReference>
<dbReference type="PRINTS" id="PR00634">
    <property type="entry name" value="BETALLERGEN"/>
</dbReference>
<dbReference type="PANTHER" id="PTHR31213:SF55">
    <property type="entry name" value="STRESS-INDUCED PROTEIN SAM22"/>
    <property type="match status" value="1"/>
</dbReference>
<dbReference type="InterPro" id="IPR000916">
    <property type="entry name" value="Bet_v_I/MLP"/>
</dbReference>
<evidence type="ECO:0000256" key="1">
    <source>
        <dbReference type="ARBA" id="ARBA00009744"/>
    </source>
</evidence>
<dbReference type="Pfam" id="PF00407">
    <property type="entry name" value="Bet_v_1"/>
    <property type="match status" value="1"/>
</dbReference>
<dbReference type="InterPro" id="IPR024949">
    <property type="entry name" value="Bet_v_I_allergen"/>
</dbReference>
<comment type="similarity">
    <text evidence="1 2">Belongs to the BetVI family.</text>
</comment>
<dbReference type="GO" id="GO:0009738">
    <property type="term" value="P:abscisic acid-activated signaling pathway"/>
    <property type="evidence" value="ECO:0007669"/>
    <property type="project" value="InterPro"/>
</dbReference>
<dbReference type="CDD" id="cd07816">
    <property type="entry name" value="Bet_v1-like"/>
    <property type="match status" value="1"/>
</dbReference>
<dbReference type="GO" id="GO:0004864">
    <property type="term" value="F:protein phosphatase inhibitor activity"/>
    <property type="evidence" value="ECO:0007669"/>
    <property type="project" value="InterPro"/>
</dbReference>
<dbReference type="PANTHER" id="PTHR31213">
    <property type="entry name" value="OS08G0374000 PROTEIN-RELATED"/>
    <property type="match status" value="1"/>
</dbReference>
<comment type="caution">
    <text evidence="4">The sequence shown here is derived from an EMBL/GenBank/DDBJ whole genome shotgun (WGS) entry which is preliminary data.</text>
</comment>
<dbReference type="GO" id="GO:0010427">
    <property type="term" value="F:abscisic acid binding"/>
    <property type="evidence" value="ECO:0007669"/>
    <property type="project" value="InterPro"/>
</dbReference>
<dbReference type="EMBL" id="PNBA02000004">
    <property type="protein sequence ID" value="KAG6428233.1"/>
    <property type="molecule type" value="Genomic_DNA"/>
</dbReference>
<dbReference type="GO" id="GO:0006952">
    <property type="term" value="P:defense response"/>
    <property type="evidence" value="ECO:0007669"/>
    <property type="project" value="UniProtKB-KW"/>
</dbReference>
<dbReference type="PROSITE" id="PS00451">
    <property type="entry name" value="PATHOGENESIS_BETVI"/>
    <property type="match status" value="1"/>
</dbReference>
<dbReference type="GO" id="GO:0005634">
    <property type="term" value="C:nucleus"/>
    <property type="evidence" value="ECO:0007669"/>
    <property type="project" value="TreeGrafter"/>
</dbReference>
<dbReference type="GO" id="GO:0038023">
    <property type="term" value="F:signaling receptor activity"/>
    <property type="evidence" value="ECO:0007669"/>
    <property type="project" value="InterPro"/>
</dbReference>
<keyword evidence="5" id="KW-1185">Reference proteome</keyword>
<name>A0A8X9A4M3_SALSN</name>
<reference evidence="4" key="2">
    <citation type="submission" date="2020-08" db="EMBL/GenBank/DDBJ databases">
        <title>Plant Genome Project.</title>
        <authorList>
            <person name="Zhang R.-G."/>
        </authorList>
    </citation>
    <scope>NUCLEOTIDE SEQUENCE</scope>
    <source>
        <strain evidence="4">Huo1</strain>
        <tissue evidence="4">Leaf</tissue>
    </source>
</reference>
<dbReference type="Proteomes" id="UP000298416">
    <property type="component" value="Unassembled WGS sequence"/>
</dbReference>
<reference evidence="4" key="1">
    <citation type="submission" date="2018-01" db="EMBL/GenBank/DDBJ databases">
        <authorList>
            <person name="Mao J.F."/>
        </authorList>
    </citation>
    <scope>NUCLEOTIDE SEQUENCE</scope>
    <source>
        <strain evidence="4">Huo1</strain>
        <tissue evidence="4">Leaf</tissue>
    </source>
</reference>
<dbReference type="GO" id="GO:0005737">
    <property type="term" value="C:cytoplasm"/>
    <property type="evidence" value="ECO:0007669"/>
    <property type="project" value="TreeGrafter"/>
</dbReference>
<dbReference type="SUPFAM" id="SSF55961">
    <property type="entry name" value="Bet v1-like"/>
    <property type="match status" value="1"/>
</dbReference>
<keyword evidence="2" id="KW-0611">Plant defense</keyword>
<accession>A0A8X9A4M3</accession>
<sequence>MGAITYDIEIPSSISAARIFKAVVLDVDTLVPKIMPQAIKNVEILEGDGGVGTIKLIHFGEGSQYKSVKHRVDAIDKENLTHSYSIIEGYVLGGVIESVTYHVKIVPTEDGGSICKNRSIYNTKGDAEISEEKIKEGKEKAMAMFKAIEAYLLANPDA</sequence>
<dbReference type="InterPro" id="IPR023393">
    <property type="entry name" value="START-like_dom_sf"/>
</dbReference>
<feature type="domain" description="Bet v I/Major latex protein" evidence="3">
    <location>
        <begin position="1"/>
        <end position="155"/>
    </location>
</feature>
<evidence type="ECO:0000313" key="4">
    <source>
        <dbReference type="EMBL" id="KAG6428233.1"/>
    </source>
</evidence>
<dbReference type="SMART" id="SM01037">
    <property type="entry name" value="Bet_v_1"/>
    <property type="match status" value="1"/>
</dbReference>
<evidence type="ECO:0000256" key="2">
    <source>
        <dbReference type="RuleBase" id="RU000409"/>
    </source>
</evidence>
<dbReference type="InterPro" id="IPR050279">
    <property type="entry name" value="Plant_def-hormone_signal"/>
</dbReference>
<evidence type="ECO:0000313" key="5">
    <source>
        <dbReference type="Proteomes" id="UP000298416"/>
    </source>
</evidence>
<protein>
    <recommendedName>
        <fullName evidence="3">Bet v I/Major latex protein domain-containing protein</fullName>
    </recommendedName>
</protein>
<dbReference type="Gene3D" id="3.30.530.20">
    <property type="match status" value="1"/>
</dbReference>
<keyword evidence="2" id="KW-0568">Pathogenesis-related protein</keyword>
<proteinExistence type="inferred from homology"/>
<dbReference type="OrthoDB" id="1858506at2759"/>
<dbReference type="AlphaFoldDB" id="A0A8X9A4M3"/>